<keyword evidence="3" id="KW-0285">Flavoprotein</keyword>
<protein>
    <recommendedName>
        <fullName evidence="2">proline dehydrogenase</fullName>
        <ecNumber evidence="2">1.5.5.2</ecNumber>
    </recommendedName>
</protein>
<dbReference type="EMBL" id="DSXR01000074">
    <property type="protein sequence ID" value="HGS87366.1"/>
    <property type="molecule type" value="Genomic_DNA"/>
</dbReference>
<feature type="binding site" evidence="10">
    <location>
        <position position="198"/>
    </location>
    <ligand>
        <name>FAD</name>
        <dbReference type="ChEBI" id="CHEBI:57692"/>
    </ligand>
</feature>
<dbReference type="PANTHER" id="PTHR13914">
    <property type="entry name" value="PROLINE OXIDASE"/>
    <property type="match status" value="1"/>
</dbReference>
<evidence type="ECO:0000256" key="6">
    <source>
        <dbReference type="ARBA" id="ARBA00023002"/>
    </source>
</evidence>
<dbReference type="GO" id="GO:0010133">
    <property type="term" value="P:L-proline catabolic process to L-glutamate"/>
    <property type="evidence" value="ECO:0007669"/>
    <property type="project" value="UniProtKB-UniPathway"/>
</dbReference>
<evidence type="ECO:0000256" key="3">
    <source>
        <dbReference type="ARBA" id="ARBA00022630"/>
    </source>
</evidence>
<dbReference type="AlphaFoldDB" id="A0A7C4KZB5"/>
<dbReference type="PIRSF" id="PIRSF000196">
    <property type="entry name" value="Pro_dehydrog"/>
    <property type="match status" value="1"/>
</dbReference>
<comment type="caution">
    <text evidence="12">The sequence shown here is derived from an EMBL/GenBank/DDBJ whole genome shotgun (WGS) entry which is preliminary data.</text>
</comment>
<dbReference type="InterPro" id="IPR029041">
    <property type="entry name" value="FAD-linked_oxidoreductase-like"/>
</dbReference>
<comment type="catalytic activity">
    <reaction evidence="8">
        <text>L-proline + a quinone = (S)-1-pyrroline-5-carboxylate + a quinol + H(+)</text>
        <dbReference type="Rhea" id="RHEA:23784"/>
        <dbReference type="ChEBI" id="CHEBI:15378"/>
        <dbReference type="ChEBI" id="CHEBI:17388"/>
        <dbReference type="ChEBI" id="CHEBI:24646"/>
        <dbReference type="ChEBI" id="CHEBI:60039"/>
        <dbReference type="ChEBI" id="CHEBI:132124"/>
        <dbReference type="EC" id="1.5.5.2"/>
    </reaction>
</comment>
<dbReference type="Pfam" id="PF01619">
    <property type="entry name" value="Pro_dh"/>
    <property type="match status" value="1"/>
</dbReference>
<feature type="binding site" evidence="10">
    <location>
        <position position="160"/>
    </location>
    <ligand>
        <name>FAD</name>
        <dbReference type="ChEBI" id="CHEBI:57692"/>
    </ligand>
</feature>
<feature type="binding site" evidence="10">
    <location>
        <begin position="238"/>
        <end position="239"/>
    </location>
    <ligand>
        <name>FAD</name>
        <dbReference type="ChEBI" id="CHEBI:57692"/>
    </ligand>
</feature>
<evidence type="ECO:0000256" key="5">
    <source>
        <dbReference type="ARBA" id="ARBA00022827"/>
    </source>
</evidence>
<feature type="binding site" evidence="10">
    <location>
        <position position="131"/>
    </location>
    <ligand>
        <name>FAD</name>
        <dbReference type="ChEBI" id="CHEBI:57692"/>
    </ligand>
</feature>
<evidence type="ECO:0000313" key="12">
    <source>
        <dbReference type="EMBL" id="HGS87366.1"/>
    </source>
</evidence>
<dbReference type="UniPathway" id="UPA00261">
    <property type="reaction ID" value="UER00373"/>
</dbReference>
<organism evidence="12">
    <name type="scientific">Bellilinea caldifistulae</name>
    <dbReference type="NCBI Taxonomy" id="360411"/>
    <lineage>
        <taxon>Bacteria</taxon>
        <taxon>Bacillati</taxon>
        <taxon>Chloroflexota</taxon>
        <taxon>Anaerolineae</taxon>
        <taxon>Anaerolineales</taxon>
        <taxon>Anaerolineaceae</taxon>
        <taxon>Bellilinea</taxon>
    </lineage>
</organism>
<feature type="binding site" evidence="9">
    <location>
        <position position="300"/>
    </location>
    <ligand>
        <name>substrate</name>
    </ligand>
</feature>
<proteinExistence type="predicted"/>
<dbReference type="SUPFAM" id="SSF51730">
    <property type="entry name" value="FAD-linked oxidoreductase"/>
    <property type="match status" value="1"/>
</dbReference>
<sequence>MLRSLFIALSKAYWAQRWISRWGLAWRVASRFIAGETVEQALRAVQVLNQQGLLATLDQLGENTQTVQDAEQAAQGILHLLEEIERAGVQANVSVKLSQLGLVIDPQLAVRHLRQIVEKARQLNNFIRVDMEDSTLTDATLKIVADLRDSGLDNVGTVIQSYLYRSMEDTQKLIERSIKIRLVKGAYQEPPHLAYPKKRDVDAAFDRLSDLLIDTSLRFDYLPATASGRFPPLAAIATHDEKRIEHAIQRAKSCGLPVERLEFQMLYGIRRDLQLALVKQGYPVRIYVPFGTHWYPYFMRRLAERPANVWFFVSNFFQR</sequence>
<keyword evidence="4 10" id="KW-0547">Nucleotide-binding</keyword>
<dbReference type="InterPro" id="IPR008219">
    <property type="entry name" value="PRODH_bac_arc"/>
</dbReference>
<dbReference type="InterPro" id="IPR002872">
    <property type="entry name" value="Proline_DH_dom"/>
</dbReference>
<feature type="binding site" evidence="9">
    <location>
        <position position="96"/>
    </location>
    <ligand>
        <name>substrate</name>
    </ligand>
</feature>
<feature type="domain" description="Proline dehydrogenase" evidence="11">
    <location>
        <begin position="42"/>
        <end position="309"/>
    </location>
</feature>
<evidence type="ECO:0000256" key="1">
    <source>
        <dbReference type="ARBA" id="ARBA00004739"/>
    </source>
</evidence>
<keyword evidence="7" id="KW-0642">Proline metabolism</keyword>
<evidence type="ECO:0000256" key="2">
    <source>
        <dbReference type="ARBA" id="ARBA00012695"/>
    </source>
</evidence>
<keyword evidence="6" id="KW-0560">Oxidoreductase</keyword>
<feature type="binding site" evidence="9">
    <location>
        <position position="301"/>
    </location>
    <ligand>
        <name>substrate</name>
    </ligand>
</feature>
<reference evidence="12" key="1">
    <citation type="journal article" date="2020" name="mSystems">
        <title>Genome- and Community-Level Interaction Insights into Carbon Utilization and Element Cycling Functions of Hydrothermarchaeota in Hydrothermal Sediment.</title>
        <authorList>
            <person name="Zhou Z."/>
            <person name="Liu Y."/>
            <person name="Xu W."/>
            <person name="Pan J."/>
            <person name="Luo Z.H."/>
            <person name="Li M."/>
        </authorList>
    </citation>
    <scope>NUCLEOTIDE SEQUENCE [LARGE SCALE GENOMIC DNA]</scope>
    <source>
        <strain evidence="12">SpSt-556</strain>
    </source>
</reference>
<dbReference type="GO" id="GO:0000166">
    <property type="term" value="F:nucleotide binding"/>
    <property type="evidence" value="ECO:0007669"/>
    <property type="project" value="UniProtKB-KW"/>
</dbReference>
<evidence type="ECO:0000256" key="4">
    <source>
        <dbReference type="ARBA" id="ARBA00022741"/>
    </source>
</evidence>
<name>A0A7C4KZB5_9CHLR</name>
<dbReference type="InterPro" id="IPR015659">
    <property type="entry name" value="Proline_oxidase"/>
</dbReference>
<comment type="pathway">
    <text evidence="1">Amino-acid degradation; L-proline degradation into L-glutamate; L-glutamate from L-proline: step 1/2.</text>
</comment>
<evidence type="ECO:0000259" key="11">
    <source>
        <dbReference type="Pfam" id="PF01619"/>
    </source>
</evidence>
<dbReference type="PANTHER" id="PTHR13914:SF0">
    <property type="entry name" value="PROLINE DEHYDROGENASE 1, MITOCHONDRIAL"/>
    <property type="match status" value="1"/>
</dbReference>
<evidence type="ECO:0000256" key="9">
    <source>
        <dbReference type="PIRSR" id="PIRSR000196-1"/>
    </source>
</evidence>
<evidence type="ECO:0000256" key="10">
    <source>
        <dbReference type="PIRSR" id="PIRSR000196-2"/>
    </source>
</evidence>
<evidence type="ECO:0000256" key="8">
    <source>
        <dbReference type="ARBA" id="ARBA00048779"/>
    </source>
</evidence>
<comment type="cofactor">
    <cofactor evidence="10">
        <name>FAD</name>
        <dbReference type="ChEBI" id="CHEBI:57692"/>
    </cofactor>
    <text evidence="10">Binds 1 FAD per subunit.</text>
</comment>
<dbReference type="GO" id="GO:0004657">
    <property type="term" value="F:proline dehydrogenase activity"/>
    <property type="evidence" value="ECO:0007669"/>
    <property type="project" value="UniProtKB-EC"/>
</dbReference>
<gene>
    <name evidence="12" type="ORF">ENT17_07070</name>
</gene>
<dbReference type="EC" id="1.5.5.2" evidence="2"/>
<accession>A0A7C4KZB5</accession>
<feature type="binding site" evidence="10">
    <location>
        <begin position="184"/>
        <end position="186"/>
    </location>
    <ligand>
        <name>FAD</name>
        <dbReference type="ChEBI" id="CHEBI:57692"/>
    </ligand>
</feature>
<keyword evidence="5 10" id="KW-0274">FAD</keyword>
<evidence type="ECO:0000256" key="7">
    <source>
        <dbReference type="ARBA" id="ARBA00023062"/>
    </source>
</evidence>
<dbReference type="Gene3D" id="3.20.20.220">
    <property type="match status" value="1"/>
</dbReference>